<dbReference type="Gene3D" id="2.40.10.340">
    <property type="entry name" value="Rod shape-determining protein MreC, domain 1"/>
    <property type="match status" value="1"/>
</dbReference>
<dbReference type="InterPro" id="IPR042175">
    <property type="entry name" value="Cell/Rod_MreC_2"/>
</dbReference>
<evidence type="ECO:0000259" key="7">
    <source>
        <dbReference type="Pfam" id="PF04085"/>
    </source>
</evidence>
<dbReference type="PIRSF" id="PIRSF038471">
    <property type="entry name" value="MreC"/>
    <property type="match status" value="1"/>
</dbReference>
<name>A0ABV9Q1C2_9BACL</name>
<protein>
    <recommendedName>
        <fullName evidence="2 5">Cell shape-determining protein MreC</fullName>
    </recommendedName>
    <alternativeName>
        <fullName evidence="4 5">Cell shape protein MreC</fullName>
    </alternativeName>
</protein>
<comment type="caution">
    <text evidence="8">The sequence shown here is derived from an EMBL/GenBank/DDBJ whole genome shotgun (WGS) entry which is preliminary data.</text>
</comment>
<dbReference type="InterPro" id="IPR055342">
    <property type="entry name" value="MreC_beta-barrel_core"/>
</dbReference>
<dbReference type="Pfam" id="PF04085">
    <property type="entry name" value="MreC"/>
    <property type="match status" value="1"/>
</dbReference>
<evidence type="ECO:0000313" key="9">
    <source>
        <dbReference type="Proteomes" id="UP001596002"/>
    </source>
</evidence>
<evidence type="ECO:0000256" key="5">
    <source>
        <dbReference type="PIRNR" id="PIRNR038471"/>
    </source>
</evidence>
<dbReference type="EMBL" id="JBHSHC010000093">
    <property type="protein sequence ID" value="MFC4767905.1"/>
    <property type="molecule type" value="Genomic_DNA"/>
</dbReference>
<dbReference type="InterPro" id="IPR007221">
    <property type="entry name" value="MreC"/>
</dbReference>
<feature type="domain" description="Rod shape-determining protein MreC beta-barrel core" evidence="7">
    <location>
        <begin position="124"/>
        <end position="274"/>
    </location>
</feature>
<dbReference type="PANTHER" id="PTHR34138">
    <property type="entry name" value="CELL SHAPE-DETERMINING PROTEIN MREC"/>
    <property type="match status" value="1"/>
</dbReference>
<evidence type="ECO:0000256" key="6">
    <source>
        <dbReference type="SAM" id="Coils"/>
    </source>
</evidence>
<feature type="coiled-coil region" evidence="6">
    <location>
        <begin position="79"/>
        <end position="113"/>
    </location>
</feature>
<evidence type="ECO:0000256" key="4">
    <source>
        <dbReference type="ARBA" id="ARBA00032089"/>
    </source>
</evidence>
<dbReference type="RefSeq" id="WP_380025826.1">
    <property type="nucleotide sequence ID" value="NZ_JBHSHC010000093.1"/>
</dbReference>
<comment type="function">
    <text evidence="5">Involved in formation and maintenance of cell shape.</text>
</comment>
<evidence type="ECO:0000256" key="1">
    <source>
        <dbReference type="ARBA" id="ARBA00009369"/>
    </source>
</evidence>
<evidence type="ECO:0000313" key="8">
    <source>
        <dbReference type="EMBL" id="MFC4767905.1"/>
    </source>
</evidence>
<accession>A0ABV9Q1C2</accession>
<dbReference type="InterPro" id="IPR042177">
    <property type="entry name" value="Cell/Rod_1"/>
</dbReference>
<proteinExistence type="inferred from homology"/>
<dbReference type="Proteomes" id="UP001596002">
    <property type="component" value="Unassembled WGS sequence"/>
</dbReference>
<keyword evidence="9" id="KW-1185">Reference proteome</keyword>
<reference evidence="9" key="1">
    <citation type="journal article" date="2019" name="Int. J. Syst. Evol. Microbiol.">
        <title>The Global Catalogue of Microorganisms (GCM) 10K type strain sequencing project: providing services to taxonomists for standard genome sequencing and annotation.</title>
        <authorList>
            <consortium name="The Broad Institute Genomics Platform"/>
            <consortium name="The Broad Institute Genome Sequencing Center for Infectious Disease"/>
            <person name="Wu L."/>
            <person name="Ma J."/>
        </authorList>
    </citation>
    <scope>NUCLEOTIDE SEQUENCE [LARGE SCALE GENOMIC DNA]</scope>
    <source>
        <strain evidence="9">WYCCWR 12678</strain>
    </source>
</reference>
<sequence>MPRFSTNKRLLVLLLSLIILTVVVSFSVKERKDITWPEKVLIDVFSSVSNVVYQPVGHIAGFIDEVEHILALYEENAALKQNLRDYNTLSVRLSELEQRNKLLETALNFKDQSPYKSHMWPANVTGRSPDKWNSSITIDKGEKDGVKKDMAVIAPDGGLVGRVMSVGKYNSTVILITDTNRMGISAVVQDSRAVGIVNGSTSELGAVEMGLIDREVNLTPGQKVVTSNLSDIYPPGILIGEITSSGMEDSGLTKKAIIKPAAKLDRLEVVFLVQRVNPTDGGK</sequence>
<evidence type="ECO:0000256" key="3">
    <source>
        <dbReference type="ARBA" id="ARBA00022960"/>
    </source>
</evidence>
<organism evidence="8 9">
    <name type="scientific">Effusibacillus consociatus</name>
    <dbReference type="NCBI Taxonomy" id="1117041"/>
    <lineage>
        <taxon>Bacteria</taxon>
        <taxon>Bacillati</taxon>
        <taxon>Bacillota</taxon>
        <taxon>Bacilli</taxon>
        <taxon>Bacillales</taxon>
        <taxon>Alicyclobacillaceae</taxon>
        <taxon>Effusibacillus</taxon>
    </lineage>
</organism>
<keyword evidence="6" id="KW-0175">Coiled coil</keyword>
<dbReference type="NCBIfam" id="TIGR00219">
    <property type="entry name" value="mreC"/>
    <property type="match status" value="1"/>
</dbReference>
<evidence type="ECO:0000256" key="2">
    <source>
        <dbReference type="ARBA" id="ARBA00013855"/>
    </source>
</evidence>
<dbReference type="PANTHER" id="PTHR34138:SF1">
    <property type="entry name" value="CELL SHAPE-DETERMINING PROTEIN MREC"/>
    <property type="match status" value="1"/>
</dbReference>
<gene>
    <name evidence="8" type="primary">mreC</name>
    <name evidence="8" type="ORF">ACFO8Q_11130</name>
</gene>
<comment type="similarity">
    <text evidence="1 5">Belongs to the MreC family.</text>
</comment>
<dbReference type="Gene3D" id="2.40.10.350">
    <property type="entry name" value="Rod shape-determining protein MreC, domain 2"/>
    <property type="match status" value="1"/>
</dbReference>
<keyword evidence="3 5" id="KW-0133">Cell shape</keyword>